<sequence>MAEFLTLEEAARALGISVSDLEGLVARGEIASVSDEGGLKFRQSDLDAYSVSLDAHGGLPDDADSSIFADISDDGSSGDDLLFATDEELAGGSNGGFLAGETEETPLGGEGPDQVDSVELAAGAIDDEGDVLSGDAAGSENQAGDTDVGSGSNSGDSSTDNLDFTLSDDDEMDLHDAANKAGAPMPGDTAVGSTSRGGDSSSKIDFAVDDDLHGDAAHPTTDIPMGDTAIGMDKPAGDSSGNLDFSLNDEVDLRDVSGSEPPMDVPADTAVSQGPGIPSNDDLDFVVDADATAGGDTDKPPVGETTFDTPGDSRIDVGGPLDSEGDSKIDLGAQPVPGESSIDLAGMPSDRLAEMETQITRGSSKKMKRDDSAIDLGAAGGTLDEMPTMIAKKGDEQGVGDDDFELTDVDSGFRLSGKGDSATTDLSDSDLSDLSDDDHTQAVDVNPDASHTDALDLDEDDDIFGDDDDEITARGPESGINLSSPIDSGVGLGDESVSDSEFDLNLEDSGEESFSSDEFEVGFKEDDSSPALAGDSDVDLEAEEEEEEEIAAGEEGDFELAIDESADEEDEESGSEVVAIDEDEDDFAAVEEDVDEDEEEEEYEDEEDYEEEDEVMVAPAAASAPWPSWTVFLLAFTIVPMCIAGIMSFELMRSAWSYQEPYAIDGSVIEMVGSVFGKS</sequence>
<protein>
    <submittedName>
        <fullName evidence="4">Helix-turn-helix domain protein</fullName>
    </submittedName>
</protein>
<dbReference type="Pfam" id="PF12728">
    <property type="entry name" value="HTH_17"/>
    <property type="match status" value="1"/>
</dbReference>
<evidence type="ECO:0000256" key="2">
    <source>
        <dbReference type="SAM" id="Phobius"/>
    </source>
</evidence>
<proteinExistence type="predicted"/>
<feature type="compositionally biased region" description="Acidic residues" evidence="1">
    <location>
        <begin position="427"/>
        <end position="436"/>
    </location>
</feature>
<dbReference type="InterPro" id="IPR041657">
    <property type="entry name" value="HTH_17"/>
</dbReference>
<feature type="region of interest" description="Disordered" evidence="1">
    <location>
        <begin position="79"/>
        <end position="612"/>
    </location>
</feature>
<dbReference type="EMBL" id="CP036279">
    <property type="protein sequence ID" value="QDU63483.1"/>
    <property type="molecule type" value="Genomic_DNA"/>
</dbReference>
<gene>
    <name evidence="4" type="ORF">Pan216_43630</name>
</gene>
<name>A0A518B946_9BACT</name>
<feature type="compositionally biased region" description="Acidic residues" evidence="1">
    <location>
        <begin position="496"/>
        <end position="520"/>
    </location>
</feature>
<dbReference type="KEGG" id="knv:Pan216_43630"/>
<dbReference type="RefSeq" id="WP_145260990.1">
    <property type="nucleotide sequence ID" value="NZ_CP036279.1"/>
</dbReference>
<reference evidence="4 5" key="1">
    <citation type="submission" date="2019-02" db="EMBL/GenBank/DDBJ databases">
        <title>Deep-cultivation of Planctomycetes and their phenomic and genomic characterization uncovers novel biology.</title>
        <authorList>
            <person name="Wiegand S."/>
            <person name="Jogler M."/>
            <person name="Boedeker C."/>
            <person name="Pinto D."/>
            <person name="Vollmers J."/>
            <person name="Rivas-Marin E."/>
            <person name="Kohn T."/>
            <person name="Peeters S.H."/>
            <person name="Heuer A."/>
            <person name="Rast P."/>
            <person name="Oberbeckmann S."/>
            <person name="Bunk B."/>
            <person name="Jeske O."/>
            <person name="Meyerdierks A."/>
            <person name="Storesund J.E."/>
            <person name="Kallscheuer N."/>
            <person name="Luecker S."/>
            <person name="Lage O.M."/>
            <person name="Pohl T."/>
            <person name="Merkel B.J."/>
            <person name="Hornburger P."/>
            <person name="Mueller R.-W."/>
            <person name="Bruemmer F."/>
            <person name="Labrenz M."/>
            <person name="Spormann A.M."/>
            <person name="Op den Camp H."/>
            <person name="Overmann J."/>
            <person name="Amann R."/>
            <person name="Jetten M.S.M."/>
            <person name="Mascher T."/>
            <person name="Medema M.H."/>
            <person name="Devos D.P."/>
            <person name="Kaster A.-K."/>
            <person name="Ovreas L."/>
            <person name="Rohde M."/>
            <person name="Galperin M.Y."/>
            <person name="Jogler C."/>
        </authorList>
    </citation>
    <scope>NUCLEOTIDE SEQUENCE [LARGE SCALE GENOMIC DNA]</scope>
    <source>
        <strain evidence="4 5">Pan216</strain>
    </source>
</reference>
<keyword evidence="5" id="KW-1185">Reference proteome</keyword>
<dbReference type="OrthoDB" id="283946at2"/>
<feature type="compositionally biased region" description="Acidic residues" evidence="1">
    <location>
        <begin position="536"/>
        <end position="612"/>
    </location>
</feature>
<keyword evidence="2" id="KW-0812">Transmembrane</keyword>
<evidence type="ECO:0000259" key="3">
    <source>
        <dbReference type="Pfam" id="PF12728"/>
    </source>
</evidence>
<feature type="compositionally biased region" description="Low complexity" evidence="1">
    <location>
        <begin position="144"/>
        <end position="161"/>
    </location>
</feature>
<evidence type="ECO:0000256" key="1">
    <source>
        <dbReference type="SAM" id="MobiDB-lite"/>
    </source>
</evidence>
<dbReference type="AlphaFoldDB" id="A0A518B946"/>
<evidence type="ECO:0000313" key="5">
    <source>
        <dbReference type="Proteomes" id="UP000317093"/>
    </source>
</evidence>
<feature type="compositionally biased region" description="Polar residues" evidence="1">
    <location>
        <begin position="191"/>
        <end position="203"/>
    </location>
</feature>
<organism evidence="4 5">
    <name type="scientific">Kolteria novifilia</name>
    <dbReference type="NCBI Taxonomy" id="2527975"/>
    <lineage>
        <taxon>Bacteria</taxon>
        <taxon>Pseudomonadati</taxon>
        <taxon>Planctomycetota</taxon>
        <taxon>Planctomycetia</taxon>
        <taxon>Kolteriales</taxon>
        <taxon>Kolteriaceae</taxon>
        <taxon>Kolteria</taxon>
    </lineage>
</organism>
<feature type="transmembrane region" description="Helical" evidence="2">
    <location>
        <begin position="626"/>
        <end position="649"/>
    </location>
</feature>
<feature type="domain" description="Helix-turn-helix" evidence="3">
    <location>
        <begin position="4"/>
        <end position="49"/>
    </location>
</feature>
<dbReference type="Proteomes" id="UP000317093">
    <property type="component" value="Chromosome"/>
</dbReference>
<accession>A0A518B946</accession>
<evidence type="ECO:0000313" key="4">
    <source>
        <dbReference type="EMBL" id="QDU63483.1"/>
    </source>
</evidence>
<feature type="compositionally biased region" description="Acidic residues" evidence="1">
    <location>
        <begin position="455"/>
        <end position="470"/>
    </location>
</feature>
<feature type="compositionally biased region" description="Acidic residues" evidence="1">
    <location>
        <begin position="398"/>
        <end position="408"/>
    </location>
</feature>
<keyword evidence="2" id="KW-1133">Transmembrane helix</keyword>
<keyword evidence="2" id="KW-0472">Membrane</keyword>